<accession>A0A2I0W8M1</accession>
<feature type="region of interest" description="Disordered" evidence="1">
    <location>
        <begin position="58"/>
        <end position="78"/>
    </location>
</feature>
<dbReference type="EMBL" id="KZ502845">
    <property type="protein sequence ID" value="PKU72018.1"/>
    <property type="molecule type" value="Genomic_DNA"/>
</dbReference>
<reference evidence="2 3" key="2">
    <citation type="journal article" date="2017" name="Nature">
        <title>The Apostasia genome and the evolution of orchids.</title>
        <authorList>
            <person name="Zhang G.Q."/>
            <person name="Liu K.W."/>
            <person name="Li Z."/>
            <person name="Lohaus R."/>
            <person name="Hsiao Y.Y."/>
            <person name="Niu S.C."/>
            <person name="Wang J.Y."/>
            <person name="Lin Y.C."/>
            <person name="Xu Q."/>
            <person name="Chen L.J."/>
            <person name="Yoshida K."/>
            <person name="Fujiwara S."/>
            <person name="Wang Z.W."/>
            <person name="Zhang Y.Q."/>
            <person name="Mitsuda N."/>
            <person name="Wang M."/>
            <person name="Liu G.H."/>
            <person name="Pecoraro L."/>
            <person name="Huang H.X."/>
            <person name="Xiao X.J."/>
            <person name="Lin M."/>
            <person name="Wu X.Y."/>
            <person name="Wu W.L."/>
            <person name="Chen Y.Y."/>
            <person name="Chang S.B."/>
            <person name="Sakamoto S."/>
            <person name="Ohme-Takagi M."/>
            <person name="Yagi M."/>
            <person name="Zeng S.J."/>
            <person name="Shen C.Y."/>
            <person name="Yeh C.M."/>
            <person name="Luo Y.B."/>
            <person name="Tsai W.C."/>
            <person name="Van de Peer Y."/>
            <person name="Liu Z.J."/>
        </authorList>
    </citation>
    <scope>NUCLEOTIDE SEQUENCE [LARGE SCALE GENOMIC DNA]</scope>
    <source>
        <tissue evidence="2">The whole plant</tissue>
    </source>
</reference>
<keyword evidence="3" id="KW-1185">Reference proteome</keyword>
<dbReference type="AlphaFoldDB" id="A0A2I0W8M1"/>
<protein>
    <submittedName>
        <fullName evidence="2">Uncharacterized protein</fullName>
    </submittedName>
</protein>
<reference evidence="2 3" key="1">
    <citation type="journal article" date="2016" name="Sci. Rep.">
        <title>The Dendrobium catenatum Lindl. genome sequence provides insights into polysaccharide synthase, floral development and adaptive evolution.</title>
        <authorList>
            <person name="Zhang G.Q."/>
            <person name="Xu Q."/>
            <person name="Bian C."/>
            <person name="Tsai W.C."/>
            <person name="Yeh C.M."/>
            <person name="Liu K.W."/>
            <person name="Yoshida K."/>
            <person name="Zhang L.S."/>
            <person name="Chang S.B."/>
            <person name="Chen F."/>
            <person name="Shi Y."/>
            <person name="Su Y.Y."/>
            <person name="Zhang Y.Q."/>
            <person name="Chen L.J."/>
            <person name="Yin Y."/>
            <person name="Lin M."/>
            <person name="Huang H."/>
            <person name="Deng H."/>
            <person name="Wang Z.W."/>
            <person name="Zhu S.L."/>
            <person name="Zhao X."/>
            <person name="Deng C."/>
            <person name="Niu S.C."/>
            <person name="Huang J."/>
            <person name="Wang M."/>
            <person name="Liu G.H."/>
            <person name="Yang H.J."/>
            <person name="Xiao X.J."/>
            <person name="Hsiao Y.Y."/>
            <person name="Wu W.L."/>
            <person name="Chen Y.Y."/>
            <person name="Mitsuda N."/>
            <person name="Ohme-Takagi M."/>
            <person name="Luo Y.B."/>
            <person name="Van de Peer Y."/>
            <person name="Liu Z.J."/>
        </authorList>
    </citation>
    <scope>NUCLEOTIDE SEQUENCE [LARGE SCALE GENOMIC DNA]</scope>
    <source>
        <tissue evidence="2">The whole plant</tissue>
    </source>
</reference>
<proteinExistence type="predicted"/>
<evidence type="ECO:0000313" key="2">
    <source>
        <dbReference type="EMBL" id="PKU72018.1"/>
    </source>
</evidence>
<evidence type="ECO:0000313" key="3">
    <source>
        <dbReference type="Proteomes" id="UP000233837"/>
    </source>
</evidence>
<dbReference type="Proteomes" id="UP000233837">
    <property type="component" value="Unassembled WGS sequence"/>
</dbReference>
<organism evidence="2 3">
    <name type="scientific">Dendrobium catenatum</name>
    <dbReference type="NCBI Taxonomy" id="906689"/>
    <lineage>
        <taxon>Eukaryota</taxon>
        <taxon>Viridiplantae</taxon>
        <taxon>Streptophyta</taxon>
        <taxon>Embryophyta</taxon>
        <taxon>Tracheophyta</taxon>
        <taxon>Spermatophyta</taxon>
        <taxon>Magnoliopsida</taxon>
        <taxon>Liliopsida</taxon>
        <taxon>Asparagales</taxon>
        <taxon>Orchidaceae</taxon>
        <taxon>Epidendroideae</taxon>
        <taxon>Malaxideae</taxon>
        <taxon>Dendrobiinae</taxon>
        <taxon>Dendrobium</taxon>
    </lineage>
</organism>
<feature type="compositionally biased region" description="Basic and acidic residues" evidence="1">
    <location>
        <begin position="63"/>
        <end position="78"/>
    </location>
</feature>
<sequence>MMARGEGWWADGVRPVARWSASGGKAAGDLGSKGRRQAGWGRVLQAKEFRLSSLEVEEEEIGGEEKKTKDHKSQYFIH</sequence>
<gene>
    <name evidence="2" type="ORF">MA16_Dca007382</name>
</gene>
<name>A0A2I0W8M1_9ASPA</name>
<evidence type="ECO:0000256" key="1">
    <source>
        <dbReference type="SAM" id="MobiDB-lite"/>
    </source>
</evidence>